<proteinExistence type="predicted"/>
<organism evidence="2 3">
    <name type="scientific">Polaribacter filamentus</name>
    <dbReference type="NCBI Taxonomy" id="53483"/>
    <lineage>
        <taxon>Bacteria</taxon>
        <taxon>Pseudomonadati</taxon>
        <taxon>Bacteroidota</taxon>
        <taxon>Flavobacteriia</taxon>
        <taxon>Flavobacteriales</taxon>
        <taxon>Flavobacteriaceae</taxon>
    </lineage>
</organism>
<gene>
    <name evidence="2" type="ORF">BST83_08500</name>
</gene>
<reference evidence="2 3" key="1">
    <citation type="submission" date="2016-11" db="EMBL/GenBank/DDBJ databases">
        <title>Trade-off between light-utilization and light-protection in marine flavobacteria.</title>
        <authorList>
            <person name="Kumagai Y."/>
        </authorList>
    </citation>
    <scope>NUCLEOTIDE SEQUENCE [LARGE SCALE GENOMIC DNA]</scope>
    <source>
        <strain evidence="2 3">ATCC 700397</strain>
    </source>
</reference>
<evidence type="ECO:0000313" key="3">
    <source>
        <dbReference type="Proteomes" id="UP000239522"/>
    </source>
</evidence>
<dbReference type="PROSITE" id="PS51257">
    <property type="entry name" value="PROKAR_LIPOPROTEIN"/>
    <property type="match status" value="1"/>
</dbReference>
<comment type="caution">
    <text evidence="2">The sequence shown here is derived from an EMBL/GenBank/DDBJ whole genome shotgun (WGS) entry which is preliminary data.</text>
</comment>
<keyword evidence="1" id="KW-0732">Signal</keyword>
<evidence type="ECO:0000313" key="2">
    <source>
        <dbReference type="EMBL" id="PQB07183.1"/>
    </source>
</evidence>
<evidence type="ECO:0008006" key="4">
    <source>
        <dbReference type="Google" id="ProtNLM"/>
    </source>
</evidence>
<dbReference type="PANTHER" id="PTHR37833">
    <property type="entry name" value="LIPOPROTEIN-RELATED"/>
    <property type="match status" value="1"/>
</dbReference>
<evidence type="ECO:0000256" key="1">
    <source>
        <dbReference type="SAM" id="SignalP"/>
    </source>
</evidence>
<protein>
    <recommendedName>
        <fullName evidence="4">DUF1573 domain-containing protein</fullName>
    </recommendedName>
</protein>
<dbReference type="InterPro" id="IPR013783">
    <property type="entry name" value="Ig-like_fold"/>
</dbReference>
<keyword evidence="3" id="KW-1185">Reference proteome</keyword>
<dbReference type="Proteomes" id="UP000239522">
    <property type="component" value="Unassembled WGS sequence"/>
</dbReference>
<accession>A0A2S7KXE9</accession>
<feature type="chain" id="PRO_5015429091" description="DUF1573 domain-containing protein" evidence="1">
    <location>
        <begin position="21"/>
        <end position="155"/>
    </location>
</feature>
<sequence>MRKITILFAFILSTSFFTSCKNGGDAAKKINQENIDNAKSRDLEIEKGTASISFDKSEYDFGTVNEGDIVETVFKVTNTGKTDLVITNAQATCGCTIPVWPKAPIKPGETGDIEVKFNTNGKPNRQQKSVTLTTNTESGREILTIKGMVTPKANQ</sequence>
<dbReference type="Pfam" id="PF07610">
    <property type="entry name" value="DUF1573"/>
    <property type="match status" value="1"/>
</dbReference>
<dbReference type="PANTHER" id="PTHR37833:SF1">
    <property type="entry name" value="SIGNAL PEPTIDE PROTEIN"/>
    <property type="match status" value="1"/>
</dbReference>
<name>A0A2S7KXE9_9FLAO</name>
<dbReference type="RefSeq" id="WP_104809418.1">
    <property type="nucleotide sequence ID" value="NZ_MQUA01000013.1"/>
</dbReference>
<feature type="signal peptide" evidence="1">
    <location>
        <begin position="1"/>
        <end position="20"/>
    </location>
</feature>
<dbReference type="EMBL" id="MQUA01000013">
    <property type="protein sequence ID" value="PQB07183.1"/>
    <property type="molecule type" value="Genomic_DNA"/>
</dbReference>
<dbReference type="Gene3D" id="2.60.40.10">
    <property type="entry name" value="Immunoglobulins"/>
    <property type="match status" value="1"/>
</dbReference>
<dbReference type="AlphaFoldDB" id="A0A2S7KXE9"/>
<dbReference type="OrthoDB" id="826619at2"/>
<dbReference type="InterPro" id="IPR011467">
    <property type="entry name" value="DUF1573"/>
</dbReference>